<evidence type="ECO:0000256" key="1">
    <source>
        <dbReference type="ARBA" id="ARBA00001927"/>
    </source>
</evidence>
<evidence type="ECO:0000256" key="2">
    <source>
        <dbReference type="ARBA" id="ARBA00001966"/>
    </source>
</evidence>
<dbReference type="InterPro" id="IPR004489">
    <property type="entry name" value="Succ_DH/fum_Rdtase_Fe-S"/>
</dbReference>
<dbReference type="GO" id="GO:0051537">
    <property type="term" value="F:2 iron, 2 sulfur cluster binding"/>
    <property type="evidence" value="ECO:0007669"/>
    <property type="project" value="UniProtKB-KW"/>
</dbReference>
<dbReference type="InterPro" id="IPR006058">
    <property type="entry name" value="2Fe2S_fd_BS"/>
</dbReference>
<evidence type="ECO:0000256" key="4">
    <source>
        <dbReference type="ARBA" id="ARBA00009433"/>
    </source>
</evidence>
<sequence>MALDIEAATKLPPKVVIIRVRRYNPETKRIWWQEYKVETHKGMTMLDALLEIKEKIDHTLVIRYSCRMGLCGSCGVSINGTPMLACQTQVSQVASDARNVITVEPLPNFPVVKDLMTEFSDFFNKHRSVKPYLIRKDTEEQENPKGHLKMNPEEFIDVLQFSNCIFCGLCYSSCPVVAADPEYLGPQALMYAYRFINDIRDEGHKERFAIIDTEHGCHRCHFAATCSAVCPKAVDPAGAIQGLRSKLFKYRLGLYKKKSSQPLPPPPEKGERVPLPPEATTLPGVDLKQMEKEPVIIKMPKE</sequence>
<dbReference type="Gene3D" id="3.10.20.30">
    <property type="match status" value="1"/>
</dbReference>
<keyword evidence="13" id="KW-0003">3Fe-4S</keyword>
<dbReference type="NCBIfam" id="NF004616">
    <property type="entry name" value="PRK05950.1"/>
    <property type="match status" value="1"/>
</dbReference>
<dbReference type="InterPro" id="IPR009051">
    <property type="entry name" value="Helical_ferredxn"/>
</dbReference>
<dbReference type="FunFam" id="1.10.1060.10:FF:000003">
    <property type="entry name" value="Succinate dehydrogenase iron-sulfur subunit"/>
    <property type="match status" value="1"/>
</dbReference>
<dbReference type="CDD" id="cd00207">
    <property type="entry name" value="fer2"/>
    <property type="match status" value="1"/>
</dbReference>
<evidence type="ECO:0000256" key="3">
    <source>
        <dbReference type="ARBA" id="ARBA00005163"/>
    </source>
</evidence>
<dbReference type="GO" id="GO:0051539">
    <property type="term" value="F:4 iron, 4 sulfur cluster binding"/>
    <property type="evidence" value="ECO:0007669"/>
    <property type="project" value="UniProtKB-KW"/>
</dbReference>
<comment type="pathway">
    <text evidence="3">Carbohydrate metabolism; tricarboxylic acid cycle.</text>
</comment>
<dbReference type="InterPro" id="IPR001041">
    <property type="entry name" value="2Fe-2S_ferredoxin-type"/>
</dbReference>
<evidence type="ECO:0000256" key="5">
    <source>
        <dbReference type="ARBA" id="ARBA00012792"/>
    </source>
</evidence>
<dbReference type="Pfam" id="PF13183">
    <property type="entry name" value="Fer4_8"/>
    <property type="match status" value="1"/>
</dbReference>
<dbReference type="Gene3D" id="1.10.1060.10">
    <property type="entry name" value="Alpha-helical ferredoxin"/>
    <property type="match status" value="1"/>
</dbReference>
<dbReference type="GO" id="GO:0051538">
    <property type="term" value="F:3 iron, 4 sulfur cluster binding"/>
    <property type="evidence" value="ECO:0007669"/>
    <property type="project" value="UniProtKB-KW"/>
</dbReference>
<protein>
    <recommendedName>
        <fullName evidence="5">succinate dehydrogenase</fullName>
        <ecNumber evidence="5">1.3.5.1</ecNumber>
    </recommendedName>
</protein>
<proteinExistence type="inferred from homology"/>
<dbReference type="GO" id="GO:0006099">
    <property type="term" value="P:tricarboxylic acid cycle"/>
    <property type="evidence" value="ECO:0007669"/>
    <property type="project" value="UniProtKB-KW"/>
</dbReference>
<evidence type="ECO:0000256" key="6">
    <source>
        <dbReference type="ARBA" id="ARBA00022485"/>
    </source>
</evidence>
<dbReference type="InParanoid" id="L0AC51"/>
<dbReference type="GO" id="GO:0009055">
    <property type="term" value="F:electron transfer activity"/>
    <property type="evidence" value="ECO:0007669"/>
    <property type="project" value="InterPro"/>
</dbReference>
<comment type="cofactor">
    <cofactor evidence="14">
        <name>[2Fe-2S] cluster</name>
        <dbReference type="ChEBI" id="CHEBI:190135"/>
    </cofactor>
</comment>
<dbReference type="SUPFAM" id="SSF54292">
    <property type="entry name" value="2Fe-2S ferredoxin-like"/>
    <property type="match status" value="1"/>
</dbReference>
<keyword evidence="6" id="KW-0004">4Fe-4S</keyword>
<evidence type="ECO:0000313" key="19">
    <source>
        <dbReference type="Proteomes" id="UP000010469"/>
    </source>
</evidence>
<dbReference type="FunCoup" id="L0AC51">
    <property type="interactions" value="208"/>
</dbReference>
<dbReference type="EC" id="1.3.5.1" evidence="5"/>
<evidence type="ECO:0000256" key="15">
    <source>
        <dbReference type="SAM" id="MobiDB-lite"/>
    </source>
</evidence>
<evidence type="ECO:0000256" key="11">
    <source>
        <dbReference type="ARBA" id="ARBA00023004"/>
    </source>
</evidence>
<keyword evidence="8" id="KW-0001">2Fe-2S</keyword>
<comment type="similarity">
    <text evidence="4">Belongs to the succinate dehydrogenase/fumarate reductase iron-sulfur protein family.</text>
</comment>
<keyword evidence="9" id="KW-0479">Metal-binding</keyword>
<evidence type="ECO:0000256" key="8">
    <source>
        <dbReference type="ARBA" id="ARBA00022714"/>
    </source>
</evidence>
<dbReference type="InterPro" id="IPR017900">
    <property type="entry name" value="4Fe4S_Fe_S_CS"/>
</dbReference>
<dbReference type="PROSITE" id="PS51379">
    <property type="entry name" value="4FE4S_FER_2"/>
    <property type="match status" value="1"/>
</dbReference>
<dbReference type="HOGENOM" id="CLU_044838_3_2_2"/>
<feature type="domain" description="2Fe-2S ferredoxin-type" evidence="16">
    <location>
        <begin position="18"/>
        <end position="106"/>
    </location>
</feature>
<dbReference type="SUPFAM" id="SSF46548">
    <property type="entry name" value="alpha-helical ferredoxin"/>
    <property type="match status" value="1"/>
</dbReference>
<dbReference type="PANTHER" id="PTHR11921">
    <property type="entry name" value="SUCCINATE DEHYDROGENASE IRON-SULFUR PROTEIN"/>
    <property type="match status" value="1"/>
</dbReference>
<organism evidence="18 19">
    <name type="scientific">Caldisphaera lagunensis (strain DSM 15908 / JCM 11604 / ANMR 0165 / IC-154)</name>
    <dbReference type="NCBI Taxonomy" id="1056495"/>
    <lineage>
        <taxon>Archaea</taxon>
        <taxon>Thermoproteota</taxon>
        <taxon>Thermoprotei</taxon>
        <taxon>Acidilobales</taxon>
        <taxon>Caldisphaeraceae</taxon>
        <taxon>Caldisphaera</taxon>
    </lineage>
</organism>
<dbReference type="EMBL" id="CP003378">
    <property type="protein sequence ID" value="AFZ70707.1"/>
    <property type="molecule type" value="Genomic_DNA"/>
</dbReference>
<dbReference type="NCBIfam" id="NF009226">
    <property type="entry name" value="PRK12576.1"/>
    <property type="match status" value="1"/>
</dbReference>
<accession>L0AC51</accession>
<dbReference type="AlphaFoldDB" id="L0AC51"/>
<dbReference type="KEGG" id="clg:Calag_0984"/>
<evidence type="ECO:0000256" key="13">
    <source>
        <dbReference type="ARBA" id="ARBA00023291"/>
    </source>
</evidence>
<dbReference type="GO" id="GO:0008177">
    <property type="term" value="F:succinate dehydrogenase (quinone) activity"/>
    <property type="evidence" value="ECO:0007669"/>
    <property type="project" value="UniProtKB-EC"/>
</dbReference>
<dbReference type="PANTHER" id="PTHR11921:SF29">
    <property type="entry name" value="SUCCINATE DEHYDROGENASE [UBIQUINONE] IRON-SULFUR SUBUNIT, MITOCHONDRIAL"/>
    <property type="match status" value="1"/>
</dbReference>
<evidence type="ECO:0000256" key="9">
    <source>
        <dbReference type="ARBA" id="ARBA00022723"/>
    </source>
</evidence>
<dbReference type="InterPro" id="IPR025192">
    <property type="entry name" value="Succ_DH/fum_Rdtase_N"/>
</dbReference>
<keyword evidence="11" id="KW-0408">Iron</keyword>
<evidence type="ECO:0000256" key="10">
    <source>
        <dbReference type="ARBA" id="ARBA00023002"/>
    </source>
</evidence>
<dbReference type="STRING" id="1056495.Calag_0984"/>
<dbReference type="OrthoDB" id="144910at2157"/>
<dbReference type="eggNOG" id="arCOG00962">
    <property type="taxonomic scope" value="Archaea"/>
</dbReference>
<dbReference type="PROSITE" id="PS00197">
    <property type="entry name" value="2FE2S_FER_1"/>
    <property type="match status" value="1"/>
</dbReference>
<evidence type="ECO:0000256" key="12">
    <source>
        <dbReference type="ARBA" id="ARBA00023014"/>
    </source>
</evidence>
<keyword evidence="12" id="KW-0411">Iron-sulfur</keyword>
<evidence type="ECO:0000256" key="7">
    <source>
        <dbReference type="ARBA" id="ARBA00022532"/>
    </source>
</evidence>
<comment type="cofactor">
    <cofactor evidence="2">
        <name>[4Fe-4S] cluster</name>
        <dbReference type="ChEBI" id="CHEBI:49883"/>
    </cofactor>
</comment>
<dbReference type="PROSITE" id="PS51085">
    <property type="entry name" value="2FE2S_FER_2"/>
    <property type="match status" value="1"/>
</dbReference>
<feature type="domain" description="4Fe-4S ferredoxin-type" evidence="17">
    <location>
        <begin position="155"/>
        <end position="184"/>
    </location>
</feature>
<dbReference type="NCBIfam" id="TIGR00384">
    <property type="entry name" value="dhsB"/>
    <property type="match status" value="1"/>
</dbReference>
<dbReference type="InterPro" id="IPR036010">
    <property type="entry name" value="2Fe-2S_ferredoxin-like_sf"/>
</dbReference>
<dbReference type="InterPro" id="IPR017896">
    <property type="entry name" value="4Fe4S_Fe-S-bd"/>
</dbReference>
<evidence type="ECO:0000313" key="18">
    <source>
        <dbReference type="EMBL" id="AFZ70707.1"/>
    </source>
</evidence>
<dbReference type="Proteomes" id="UP000010469">
    <property type="component" value="Chromosome"/>
</dbReference>
<dbReference type="InterPro" id="IPR050573">
    <property type="entry name" value="SDH/FRD_Iron-Sulfur"/>
</dbReference>
<dbReference type="Pfam" id="PF13085">
    <property type="entry name" value="Fer2_3"/>
    <property type="match status" value="1"/>
</dbReference>
<reference evidence="19" key="1">
    <citation type="submission" date="2012-03" db="EMBL/GenBank/DDBJ databases">
        <title>Complete genome of Caldisphaera lagunensis DSM 15908.</title>
        <authorList>
            <person name="Lucas S."/>
            <person name="Copeland A."/>
            <person name="Lapidus A."/>
            <person name="Glavina del Rio T."/>
            <person name="Dalin E."/>
            <person name="Tice H."/>
            <person name="Bruce D."/>
            <person name="Goodwin L."/>
            <person name="Pitluck S."/>
            <person name="Peters L."/>
            <person name="Mikhailova N."/>
            <person name="Teshima H."/>
            <person name="Kyrpides N."/>
            <person name="Mavromatis K."/>
            <person name="Ivanova N."/>
            <person name="Brettin T."/>
            <person name="Detter J.C."/>
            <person name="Han C."/>
            <person name="Larimer F."/>
            <person name="Land M."/>
            <person name="Hauser L."/>
            <person name="Markowitz V."/>
            <person name="Cheng J.-F."/>
            <person name="Hugenholtz P."/>
            <person name="Woyke T."/>
            <person name="Wu D."/>
            <person name="Spring S."/>
            <person name="Schroeder M."/>
            <person name="Brambilla E."/>
            <person name="Klenk H.-P."/>
            <person name="Eisen J.A."/>
        </authorList>
    </citation>
    <scope>NUCLEOTIDE SEQUENCE [LARGE SCALE GENOMIC DNA]</scope>
    <source>
        <strain evidence="19">DSM 15908 / JCM 11604 / IC-154</strain>
    </source>
</reference>
<keyword evidence="19" id="KW-1185">Reference proteome</keyword>
<comment type="cofactor">
    <cofactor evidence="1">
        <name>[3Fe-4S] cluster</name>
        <dbReference type="ChEBI" id="CHEBI:21137"/>
    </cofactor>
</comment>
<dbReference type="GeneID" id="14212244"/>
<evidence type="ECO:0000256" key="14">
    <source>
        <dbReference type="ARBA" id="ARBA00034078"/>
    </source>
</evidence>
<dbReference type="PROSITE" id="PS00198">
    <property type="entry name" value="4FE4S_FER_1"/>
    <property type="match status" value="1"/>
</dbReference>
<feature type="region of interest" description="Disordered" evidence="15">
    <location>
        <begin position="258"/>
        <end position="282"/>
    </location>
</feature>
<name>L0AC51_CALLD</name>
<dbReference type="RefSeq" id="WP_015232604.1">
    <property type="nucleotide sequence ID" value="NC_019791.1"/>
</dbReference>
<keyword evidence="7" id="KW-0816">Tricarboxylic acid cycle</keyword>
<evidence type="ECO:0000259" key="16">
    <source>
        <dbReference type="PROSITE" id="PS51085"/>
    </source>
</evidence>
<gene>
    <name evidence="18" type="ordered locus">Calag_0984</name>
</gene>
<evidence type="ECO:0000259" key="17">
    <source>
        <dbReference type="PROSITE" id="PS51379"/>
    </source>
</evidence>
<dbReference type="GO" id="GO:0046872">
    <property type="term" value="F:metal ion binding"/>
    <property type="evidence" value="ECO:0007669"/>
    <property type="project" value="UniProtKB-KW"/>
</dbReference>
<keyword evidence="10" id="KW-0560">Oxidoreductase</keyword>
<dbReference type="InterPro" id="IPR012675">
    <property type="entry name" value="Beta-grasp_dom_sf"/>
</dbReference>
<dbReference type="GO" id="GO:0022904">
    <property type="term" value="P:respiratory electron transport chain"/>
    <property type="evidence" value="ECO:0007669"/>
    <property type="project" value="TreeGrafter"/>
</dbReference>